<accession>A0A2P7YFS3</accession>
<dbReference type="AlphaFoldDB" id="A0A2P7YFS3"/>
<evidence type="ECO:0000313" key="2">
    <source>
        <dbReference type="EMBL" id="PSK34810.1"/>
    </source>
</evidence>
<name>A0A2P7YFS3_9PEZI</name>
<protein>
    <recommendedName>
        <fullName evidence="1">Starter acyltransferase (SAT) domain-containing protein</fullName>
    </recommendedName>
</protein>
<reference evidence="2 3" key="1">
    <citation type="submission" date="2017-05" db="EMBL/GenBank/DDBJ databases">
        <title>Draft genome sequence of Elsinoe australis.</title>
        <authorList>
            <person name="Cheng Q."/>
        </authorList>
    </citation>
    <scope>NUCLEOTIDE SEQUENCE [LARGE SCALE GENOMIC DNA]</scope>
    <source>
        <strain evidence="2 3">NL1</strain>
    </source>
</reference>
<dbReference type="InterPro" id="IPR001227">
    <property type="entry name" value="Ac_transferase_dom_sf"/>
</dbReference>
<dbReference type="GO" id="GO:0016740">
    <property type="term" value="F:transferase activity"/>
    <property type="evidence" value="ECO:0007669"/>
    <property type="project" value="InterPro"/>
</dbReference>
<keyword evidence="3" id="KW-1185">Reference proteome</keyword>
<dbReference type="Proteomes" id="UP000243723">
    <property type="component" value="Unassembled WGS sequence"/>
</dbReference>
<dbReference type="OrthoDB" id="4953895at2759"/>
<dbReference type="Pfam" id="PF16073">
    <property type="entry name" value="SAT"/>
    <property type="match status" value="1"/>
</dbReference>
<dbReference type="STRING" id="40998.A0A2P7YFS3"/>
<proteinExistence type="predicted"/>
<sequence>MAGFSSSTSPEREARTMSLMYFSNEFPNDDLRGLLRRLQDLGKLREYPLLANFVDAATRVLHDEIRKLSTGLRSTLPVFDTIFSVADRPELRKGPLSGSIDGILLCTLELGTYIAYAETNRATVDLASSTNSLAGLGIGLLAASALSISPKLDCLPVAAAEIIRVAFRLGTLVYEVSQDLEPTDFIETL</sequence>
<feature type="domain" description="Starter acyltransferase (SAT)" evidence="1">
    <location>
        <begin position="36"/>
        <end position="182"/>
    </location>
</feature>
<evidence type="ECO:0000313" key="3">
    <source>
        <dbReference type="Proteomes" id="UP000243723"/>
    </source>
</evidence>
<dbReference type="Gene3D" id="3.40.366.10">
    <property type="entry name" value="Malonyl-Coenzyme A Acyl Carrier Protein, domain 2"/>
    <property type="match status" value="1"/>
</dbReference>
<comment type="caution">
    <text evidence="2">The sequence shown here is derived from an EMBL/GenBank/DDBJ whole genome shotgun (WGS) entry which is preliminary data.</text>
</comment>
<dbReference type="InterPro" id="IPR032088">
    <property type="entry name" value="SAT"/>
</dbReference>
<organism evidence="2 3">
    <name type="scientific">Elsinoe australis</name>
    <dbReference type="NCBI Taxonomy" id="40998"/>
    <lineage>
        <taxon>Eukaryota</taxon>
        <taxon>Fungi</taxon>
        <taxon>Dikarya</taxon>
        <taxon>Ascomycota</taxon>
        <taxon>Pezizomycotina</taxon>
        <taxon>Dothideomycetes</taxon>
        <taxon>Dothideomycetidae</taxon>
        <taxon>Myriangiales</taxon>
        <taxon>Elsinoaceae</taxon>
        <taxon>Elsinoe</taxon>
    </lineage>
</organism>
<dbReference type="EMBL" id="NHZQ01000445">
    <property type="protein sequence ID" value="PSK34810.1"/>
    <property type="molecule type" value="Genomic_DNA"/>
</dbReference>
<evidence type="ECO:0000259" key="1">
    <source>
        <dbReference type="Pfam" id="PF16073"/>
    </source>
</evidence>
<gene>
    <name evidence="2" type="ORF">B9Z65_1393</name>
</gene>